<dbReference type="InterPro" id="IPR001394">
    <property type="entry name" value="Peptidase_C19_UCH"/>
</dbReference>
<feature type="transmembrane region" description="Helical" evidence="7">
    <location>
        <begin position="6"/>
        <end position="33"/>
    </location>
</feature>
<comment type="caution">
    <text evidence="9">The sequence shown here is derived from an EMBL/GenBank/DDBJ whole genome shotgun (WGS) entry which is preliminary data.</text>
</comment>
<dbReference type="EC" id="3.4.19.12" evidence="3"/>
<feature type="domain" description="USP" evidence="8">
    <location>
        <begin position="1"/>
        <end position="213"/>
    </location>
</feature>
<keyword evidence="10" id="KW-1185">Reference proteome</keyword>
<feature type="region of interest" description="Disordered" evidence="6">
    <location>
        <begin position="217"/>
        <end position="258"/>
    </location>
</feature>
<name>A0ABQ8UDX9_9EUKA</name>
<evidence type="ECO:0000256" key="1">
    <source>
        <dbReference type="ARBA" id="ARBA00000707"/>
    </source>
</evidence>
<dbReference type="InterPro" id="IPR038765">
    <property type="entry name" value="Papain-like_cys_pep_sf"/>
</dbReference>
<keyword evidence="4" id="KW-0645">Protease</keyword>
<evidence type="ECO:0000256" key="5">
    <source>
        <dbReference type="ARBA" id="ARBA00022801"/>
    </source>
</evidence>
<keyword evidence="7" id="KW-1133">Transmembrane helix</keyword>
<feature type="transmembrane region" description="Helical" evidence="7">
    <location>
        <begin position="78"/>
        <end position="94"/>
    </location>
</feature>
<proteinExistence type="inferred from homology"/>
<dbReference type="PANTHER" id="PTHR24006:SF733">
    <property type="entry name" value="RE52890P"/>
    <property type="match status" value="1"/>
</dbReference>
<evidence type="ECO:0000256" key="3">
    <source>
        <dbReference type="ARBA" id="ARBA00012759"/>
    </source>
</evidence>
<comment type="similarity">
    <text evidence="2">Belongs to the peptidase C19 family.</text>
</comment>
<dbReference type="GO" id="GO:0016787">
    <property type="term" value="F:hydrolase activity"/>
    <property type="evidence" value="ECO:0007669"/>
    <property type="project" value="UniProtKB-KW"/>
</dbReference>
<evidence type="ECO:0000256" key="6">
    <source>
        <dbReference type="SAM" id="MobiDB-lite"/>
    </source>
</evidence>
<protein>
    <recommendedName>
        <fullName evidence="3">ubiquitinyl hydrolase 1</fullName>
        <ecNumber evidence="3">3.4.19.12</ecNumber>
    </recommendedName>
</protein>
<dbReference type="InterPro" id="IPR050164">
    <property type="entry name" value="Peptidase_C19"/>
</dbReference>
<dbReference type="SUPFAM" id="SSF54001">
    <property type="entry name" value="Cysteine proteinases"/>
    <property type="match status" value="1"/>
</dbReference>
<evidence type="ECO:0000259" key="8">
    <source>
        <dbReference type="PROSITE" id="PS50235"/>
    </source>
</evidence>
<sequence>MLPGPYVYIICTYILYVRIYYMCVYIICTYILYVRIYYVRISYMYGYIICAYILYVRIYYMCVYIICAYILYVRIYYMYVYYMYIICAYHLLRIKQAPPILALQLKRFKFDESLQMFRKLPYRVAFPTELRLVNTVQEDEDFFDLYAVVVHVGSSPSHGHYYSVVRSFDQWFIFDDNRITPLDVRELQSFFGGSAYQQSHTADTAYLLFYESRRASQLRRGNSPAPPRHTPHAPAQHTNPFSPPETPAGPQSQTPVPE</sequence>
<evidence type="ECO:0000256" key="7">
    <source>
        <dbReference type="SAM" id="Phobius"/>
    </source>
</evidence>
<dbReference type="PANTHER" id="PTHR24006">
    <property type="entry name" value="UBIQUITIN CARBOXYL-TERMINAL HYDROLASE"/>
    <property type="match status" value="1"/>
</dbReference>
<keyword evidence="5 9" id="KW-0378">Hydrolase</keyword>
<keyword evidence="7" id="KW-0472">Membrane</keyword>
<dbReference type="InterPro" id="IPR018200">
    <property type="entry name" value="USP_CS"/>
</dbReference>
<reference evidence="9" key="1">
    <citation type="journal article" date="2022" name="bioRxiv">
        <title>Genomics of Preaxostyla Flagellates Illuminates Evolutionary Transitions and the Path Towards Mitochondrial Loss.</title>
        <authorList>
            <person name="Novak L.V.F."/>
            <person name="Treitli S.C."/>
            <person name="Pyrih J."/>
            <person name="Halakuc P."/>
            <person name="Pipaliya S.V."/>
            <person name="Vacek V."/>
            <person name="Brzon O."/>
            <person name="Soukal P."/>
            <person name="Eme L."/>
            <person name="Dacks J.B."/>
            <person name="Karnkowska A."/>
            <person name="Elias M."/>
            <person name="Hampl V."/>
        </authorList>
    </citation>
    <scope>NUCLEOTIDE SEQUENCE</scope>
    <source>
        <strain evidence="9">RCP-MX</strain>
    </source>
</reference>
<evidence type="ECO:0000313" key="10">
    <source>
        <dbReference type="Proteomes" id="UP001141327"/>
    </source>
</evidence>
<comment type="catalytic activity">
    <reaction evidence="1">
        <text>Thiol-dependent hydrolysis of ester, thioester, amide, peptide and isopeptide bonds formed by the C-terminal Gly of ubiquitin (a 76-residue protein attached to proteins as an intracellular targeting signal).</text>
        <dbReference type="EC" id="3.4.19.12"/>
    </reaction>
</comment>
<dbReference type="InterPro" id="IPR028889">
    <property type="entry name" value="USP"/>
</dbReference>
<evidence type="ECO:0000256" key="2">
    <source>
        <dbReference type="ARBA" id="ARBA00009085"/>
    </source>
</evidence>
<dbReference type="PROSITE" id="PS50235">
    <property type="entry name" value="USP_3"/>
    <property type="match status" value="1"/>
</dbReference>
<keyword evidence="7" id="KW-0812">Transmembrane</keyword>
<feature type="transmembrane region" description="Helical" evidence="7">
    <location>
        <begin position="45"/>
        <end position="72"/>
    </location>
</feature>
<evidence type="ECO:0000313" key="9">
    <source>
        <dbReference type="EMBL" id="KAJ4457469.1"/>
    </source>
</evidence>
<dbReference type="PROSITE" id="PS00973">
    <property type="entry name" value="USP_2"/>
    <property type="match status" value="1"/>
</dbReference>
<feature type="compositionally biased region" description="Polar residues" evidence="6">
    <location>
        <begin position="249"/>
        <end position="258"/>
    </location>
</feature>
<dbReference type="EMBL" id="JAPMOS010000046">
    <property type="protein sequence ID" value="KAJ4457469.1"/>
    <property type="molecule type" value="Genomic_DNA"/>
</dbReference>
<dbReference type="Pfam" id="PF00443">
    <property type="entry name" value="UCH"/>
    <property type="match status" value="1"/>
</dbReference>
<accession>A0ABQ8UDX9</accession>
<dbReference type="Proteomes" id="UP001141327">
    <property type="component" value="Unassembled WGS sequence"/>
</dbReference>
<dbReference type="Gene3D" id="3.90.70.10">
    <property type="entry name" value="Cysteine proteinases"/>
    <property type="match status" value="1"/>
</dbReference>
<organism evidence="9 10">
    <name type="scientific">Paratrimastix pyriformis</name>
    <dbReference type="NCBI Taxonomy" id="342808"/>
    <lineage>
        <taxon>Eukaryota</taxon>
        <taxon>Metamonada</taxon>
        <taxon>Preaxostyla</taxon>
        <taxon>Paratrimastigidae</taxon>
        <taxon>Paratrimastix</taxon>
    </lineage>
</organism>
<gene>
    <name evidence="9" type="ORF">PAPYR_7059</name>
</gene>
<evidence type="ECO:0000256" key="4">
    <source>
        <dbReference type="ARBA" id="ARBA00022670"/>
    </source>
</evidence>